<reference evidence="2 3" key="1">
    <citation type="submission" date="2021-06" db="EMBL/GenBank/DDBJ databases">
        <title>Caerostris extrusa draft genome.</title>
        <authorList>
            <person name="Kono N."/>
            <person name="Arakawa K."/>
        </authorList>
    </citation>
    <scope>NUCLEOTIDE SEQUENCE [LARGE SCALE GENOMIC DNA]</scope>
</reference>
<evidence type="ECO:0000313" key="3">
    <source>
        <dbReference type="Proteomes" id="UP001054945"/>
    </source>
</evidence>
<comment type="caution">
    <text evidence="2">The sequence shown here is derived from an EMBL/GenBank/DDBJ whole genome shotgun (WGS) entry which is preliminary data.</text>
</comment>
<organism evidence="2 3">
    <name type="scientific">Caerostris extrusa</name>
    <name type="common">Bark spider</name>
    <name type="synonym">Caerostris bankana</name>
    <dbReference type="NCBI Taxonomy" id="172846"/>
    <lineage>
        <taxon>Eukaryota</taxon>
        <taxon>Metazoa</taxon>
        <taxon>Ecdysozoa</taxon>
        <taxon>Arthropoda</taxon>
        <taxon>Chelicerata</taxon>
        <taxon>Arachnida</taxon>
        <taxon>Araneae</taxon>
        <taxon>Araneomorphae</taxon>
        <taxon>Entelegynae</taxon>
        <taxon>Araneoidea</taxon>
        <taxon>Araneidae</taxon>
        <taxon>Caerostris</taxon>
    </lineage>
</organism>
<keyword evidence="3" id="KW-1185">Reference proteome</keyword>
<keyword evidence="1" id="KW-0472">Membrane</keyword>
<evidence type="ECO:0000256" key="1">
    <source>
        <dbReference type="SAM" id="Phobius"/>
    </source>
</evidence>
<dbReference type="Proteomes" id="UP001054945">
    <property type="component" value="Unassembled WGS sequence"/>
</dbReference>
<keyword evidence="1" id="KW-0812">Transmembrane</keyword>
<sequence>MNNMKTPFPTTKEGQSLSLVYSSTRMIYGWVKESQWKVNGEEDPVYLGLCQPGIFVPVYLLIVARMDRTR</sequence>
<dbReference type="AlphaFoldDB" id="A0AAV4MNG2"/>
<accession>A0AAV4MNG2</accession>
<feature type="transmembrane region" description="Helical" evidence="1">
    <location>
        <begin position="45"/>
        <end position="64"/>
    </location>
</feature>
<evidence type="ECO:0000313" key="2">
    <source>
        <dbReference type="EMBL" id="GIX73966.1"/>
    </source>
</evidence>
<proteinExistence type="predicted"/>
<keyword evidence="1" id="KW-1133">Transmembrane helix</keyword>
<name>A0AAV4MNG2_CAEEX</name>
<protein>
    <submittedName>
        <fullName evidence="2">Uncharacterized protein</fullName>
    </submittedName>
</protein>
<dbReference type="EMBL" id="BPLR01020011">
    <property type="protein sequence ID" value="GIX73966.1"/>
    <property type="molecule type" value="Genomic_DNA"/>
</dbReference>
<gene>
    <name evidence="2" type="ORF">CEXT_736231</name>
</gene>